<organism evidence="2 3">
    <name type="scientific">Aspergillus bertholletiae</name>
    <dbReference type="NCBI Taxonomy" id="1226010"/>
    <lineage>
        <taxon>Eukaryota</taxon>
        <taxon>Fungi</taxon>
        <taxon>Dikarya</taxon>
        <taxon>Ascomycota</taxon>
        <taxon>Pezizomycotina</taxon>
        <taxon>Eurotiomycetes</taxon>
        <taxon>Eurotiomycetidae</taxon>
        <taxon>Eurotiales</taxon>
        <taxon>Aspergillaceae</taxon>
        <taxon>Aspergillus</taxon>
        <taxon>Aspergillus subgen. Circumdati</taxon>
    </lineage>
</organism>
<dbReference type="Proteomes" id="UP000326198">
    <property type="component" value="Unassembled WGS sequence"/>
</dbReference>
<sequence>MGGGSPYDFLMTRCLCLPFFPLHSIDIFAKGTISSAVELLSGMVIHSCTFLFGGMSLKVLMTLDWRQIHMTCDLTSSFI</sequence>
<keyword evidence="1" id="KW-1133">Transmembrane helix</keyword>
<accession>A0A5N7B3W4</accession>
<keyword evidence="1" id="KW-0472">Membrane</keyword>
<protein>
    <submittedName>
        <fullName evidence="2">Uncharacterized protein</fullName>
    </submittedName>
</protein>
<feature type="transmembrane region" description="Helical" evidence="1">
    <location>
        <begin position="39"/>
        <end position="60"/>
    </location>
</feature>
<dbReference type="AlphaFoldDB" id="A0A5N7B3W4"/>
<keyword evidence="3" id="KW-1185">Reference proteome</keyword>
<proteinExistence type="predicted"/>
<keyword evidence="1" id="KW-0812">Transmembrane</keyword>
<reference evidence="2 3" key="1">
    <citation type="submission" date="2019-04" db="EMBL/GenBank/DDBJ databases">
        <title>Friends and foes A comparative genomics studyof 23 Aspergillus species from section Flavi.</title>
        <authorList>
            <consortium name="DOE Joint Genome Institute"/>
            <person name="Kjaerbolling I."/>
            <person name="Vesth T."/>
            <person name="Frisvad J.C."/>
            <person name="Nybo J.L."/>
            <person name="Theobald S."/>
            <person name="Kildgaard S."/>
            <person name="Isbrandt T."/>
            <person name="Kuo A."/>
            <person name="Sato A."/>
            <person name="Lyhne E.K."/>
            <person name="Kogle M.E."/>
            <person name="Wiebenga A."/>
            <person name="Kun R.S."/>
            <person name="Lubbers R.J."/>
            <person name="Makela M.R."/>
            <person name="Barry K."/>
            <person name="Chovatia M."/>
            <person name="Clum A."/>
            <person name="Daum C."/>
            <person name="Haridas S."/>
            <person name="He G."/>
            <person name="LaButti K."/>
            <person name="Lipzen A."/>
            <person name="Mondo S."/>
            <person name="Riley R."/>
            <person name="Salamov A."/>
            <person name="Simmons B.A."/>
            <person name="Magnuson J.K."/>
            <person name="Henrissat B."/>
            <person name="Mortensen U.H."/>
            <person name="Larsen T.O."/>
            <person name="Devries R.P."/>
            <person name="Grigoriev I.V."/>
            <person name="Machida M."/>
            <person name="Baker S.E."/>
            <person name="Andersen M.R."/>
        </authorList>
    </citation>
    <scope>NUCLEOTIDE SEQUENCE [LARGE SCALE GENOMIC DNA]</scope>
    <source>
        <strain evidence="2 3">IBT 29228</strain>
    </source>
</reference>
<dbReference type="OrthoDB" id="2153176at2759"/>
<dbReference type="EMBL" id="ML736234">
    <property type="protein sequence ID" value="KAE8376802.1"/>
    <property type="molecule type" value="Genomic_DNA"/>
</dbReference>
<name>A0A5N7B3W4_9EURO</name>
<evidence type="ECO:0000256" key="1">
    <source>
        <dbReference type="SAM" id="Phobius"/>
    </source>
</evidence>
<evidence type="ECO:0000313" key="3">
    <source>
        <dbReference type="Proteomes" id="UP000326198"/>
    </source>
</evidence>
<evidence type="ECO:0000313" key="2">
    <source>
        <dbReference type="EMBL" id="KAE8376802.1"/>
    </source>
</evidence>
<gene>
    <name evidence="2" type="ORF">BDV26DRAFT_229897</name>
</gene>